<dbReference type="AlphaFoldDB" id="A0AAD5MUB0"/>
<organism evidence="1 2">
    <name type="scientific">Parelaphostrongylus tenuis</name>
    <name type="common">Meningeal worm</name>
    <dbReference type="NCBI Taxonomy" id="148309"/>
    <lineage>
        <taxon>Eukaryota</taxon>
        <taxon>Metazoa</taxon>
        <taxon>Ecdysozoa</taxon>
        <taxon>Nematoda</taxon>
        <taxon>Chromadorea</taxon>
        <taxon>Rhabditida</taxon>
        <taxon>Rhabditina</taxon>
        <taxon>Rhabditomorpha</taxon>
        <taxon>Strongyloidea</taxon>
        <taxon>Metastrongylidae</taxon>
        <taxon>Parelaphostrongylus</taxon>
    </lineage>
</organism>
<reference evidence="1" key="1">
    <citation type="submission" date="2021-06" db="EMBL/GenBank/DDBJ databases">
        <title>Parelaphostrongylus tenuis whole genome reference sequence.</title>
        <authorList>
            <person name="Garwood T.J."/>
            <person name="Larsen P.A."/>
            <person name="Fountain-Jones N.M."/>
            <person name="Garbe J.R."/>
            <person name="Macchietto M.G."/>
            <person name="Kania S.A."/>
            <person name="Gerhold R.W."/>
            <person name="Richards J.E."/>
            <person name="Wolf T.M."/>
        </authorList>
    </citation>
    <scope>NUCLEOTIDE SEQUENCE</scope>
    <source>
        <strain evidence="1">MNPRO001-30</strain>
        <tissue evidence="1">Meninges</tissue>
    </source>
</reference>
<accession>A0AAD5MUB0</accession>
<gene>
    <name evidence="1" type="ORF">KIN20_006596</name>
</gene>
<keyword evidence="2" id="KW-1185">Reference proteome</keyword>
<evidence type="ECO:0000313" key="1">
    <source>
        <dbReference type="EMBL" id="KAJ1350729.1"/>
    </source>
</evidence>
<proteinExistence type="predicted"/>
<name>A0AAD5MUB0_PARTN</name>
<protein>
    <submittedName>
        <fullName evidence="1">Uncharacterized protein</fullName>
    </submittedName>
</protein>
<sequence>MSRYTPQAVADHDLRRSSAATAEAGLSRVGCPGSTTRIACATLTGCAEAKTRQLNEKATKAASMSTVVDRIMIPRITRERHLWVSRRSVVCT</sequence>
<dbReference type="Proteomes" id="UP001196413">
    <property type="component" value="Unassembled WGS sequence"/>
</dbReference>
<comment type="caution">
    <text evidence="1">The sequence shown here is derived from an EMBL/GenBank/DDBJ whole genome shotgun (WGS) entry which is preliminary data.</text>
</comment>
<evidence type="ECO:0000313" key="2">
    <source>
        <dbReference type="Proteomes" id="UP001196413"/>
    </source>
</evidence>
<dbReference type="EMBL" id="JAHQIW010000939">
    <property type="protein sequence ID" value="KAJ1350729.1"/>
    <property type="molecule type" value="Genomic_DNA"/>
</dbReference>